<dbReference type="EMBL" id="ML737127">
    <property type="protein sequence ID" value="KAE8343795.1"/>
    <property type="molecule type" value="Genomic_DNA"/>
</dbReference>
<dbReference type="Proteomes" id="UP000325558">
    <property type="component" value="Unassembled WGS sequence"/>
</dbReference>
<protein>
    <submittedName>
        <fullName evidence="3">Uncharacterized protein</fullName>
    </submittedName>
</protein>
<accession>A0A5N6YE97</accession>
<evidence type="ECO:0000256" key="1">
    <source>
        <dbReference type="SAM" id="MobiDB-lite"/>
    </source>
</evidence>
<gene>
    <name evidence="3" type="ORF">BDV24DRAFT_128271</name>
</gene>
<evidence type="ECO:0000313" key="3">
    <source>
        <dbReference type="EMBL" id="KAE8343795.1"/>
    </source>
</evidence>
<keyword evidence="2" id="KW-1133">Transmembrane helix</keyword>
<organism evidence="3">
    <name type="scientific">Aspergillus arachidicola</name>
    <dbReference type="NCBI Taxonomy" id="656916"/>
    <lineage>
        <taxon>Eukaryota</taxon>
        <taxon>Fungi</taxon>
        <taxon>Dikarya</taxon>
        <taxon>Ascomycota</taxon>
        <taxon>Pezizomycotina</taxon>
        <taxon>Eurotiomycetes</taxon>
        <taxon>Eurotiomycetidae</taxon>
        <taxon>Eurotiales</taxon>
        <taxon>Aspergillaceae</taxon>
        <taxon>Aspergillus</taxon>
        <taxon>Aspergillus subgen. Circumdati</taxon>
    </lineage>
</organism>
<feature type="compositionally biased region" description="Polar residues" evidence="1">
    <location>
        <begin position="1"/>
        <end position="15"/>
    </location>
</feature>
<proteinExistence type="predicted"/>
<dbReference type="AlphaFoldDB" id="A0A5N6YE97"/>
<evidence type="ECO:0000256" key="2">
    <source>
        <dbReference type="SAM" id="Phobius"/>
    </source>
</evidence>
<sequence length="54" mass="6095">MTQPRAHSSDQSTTSHRPDGGRSAWIFLASVSVMLQLTWGMRNSDRIWTEIYAG</sequence>
<keyword evidence="2" id="KW-0472">Membrane</keyword>
<feature type="transmembrane region" description="Helical" evidence="2">
    <location>
        <begin position="24"/>
        <end position="41"/>
    </location>
</feature>
<keyword evidence="2" id="KW-0812">Transmembrane</keyword>
<reference evidence="3" key="1">
    <citation type="submission" date="2019-04" db="EMBL/GenBank/DDBJ databases">
        <title>Friends and foes A comparative genomics study of 23 Aspergillus species from section Flavi.</title>
        <authorList>
            <consortium name="DOE Joint Genome Institute"/>
            <person name="Kjaerbolling I."/>
            <person name="Vesth T."/>
            <person name="Frisvad J.C."/>
            <person name="Nybo J.L."/>
            <person name="Theobald S."/>
            <person name="Kildgaard S."/>
            <person name="Isbrandt T."/>
            <person name="Kuo A."/>
            <person name="Sato A."/>
            <person name="Lyhne E.K."/>
            <person name="Kogle M.E."/>
            <person name="Wiebenga A."/>
            <person name="Kun R.S."/>
            <person name="Lubbers R.J."/>
            <person name="Makela M.R."/>
            <person name="Barry K."/>
            <person name="Chovatia M."/>
            <person name="Clum A."/>
            <person name="Daum C."/>
            <person name="Haridas S."/>
            <person name="He G."/>
            <person name="LaButti K."/>
            <person name="Lipzen A."/>
            <person name="Mondo S."/>
            <person name="Riley R."/>
            <person name="Salamov A."/>
            <person name="Simmons B.A."/>
            <person name="Magnuson J.K."/>
            <person name="Henrissat B."/>
            <person name="Mortensen U.H."/>
            <person name="Larsen T.O."/>
            <person name="Devries R.P."/>
            <person name="Grigoriev I.V."/>
            <person name="Machida M."/>
            <person name="Baker S.E."/>
            <person name="Andersen M.R."/>
        </authorList>
    </citation>
    <scope>NUCLEOTIDE SEQUENCE</scope>
    <source>
        <strain evidence="3">CBS 117612</strain>
    </source>
</reference>
<feature type="region of interest" description="Disordered" evidence="1">
    <location>
        <begin position="1"/>
        <end position="21"/>
    </location>
</feature>
<name>A0A5N6YE97_9EURO</name>